<dbReference type="Proteomes" id="UP001219934">
    <property type="component" value="Unassembled WGS sequence"/>
</dbReference>
<evidence type="ECO:0000313" key="2">
    <source>
        <dbReference type="EMBL" id="KAJ4939401.1"/>
    </source>
</evidence>
<keyword evidence="3" id="KW-1185">Reference proteome</keyword>
<evidence type="ECO:0008006" key="4">
    <source>
        <dbReference type="Google" id="ProtNLM"/>
    </source>
</evidence>
<feature type="region of interest" description="Disordered" evidence="1">
    <location>
        <begin position="20"/>
        <end position="50"/>
    </location>
</feature>
<protein>
    <recommendedName>
        <fullName evidence="4">AT-rich interactive domain-containing protein 1B</fullName>
    </recommendedName>
</protein>
<accession>A0AAD6BC23</accession>
<dbReference type="AlphaFoldDB" id="A0AAD6BC23"/>
<evidence type="ECO:0000313" key="3">
    <source>
        <dbReference type="Proteomes" id="UP001219934"/>
    </source>
</evidence>
<comment type="caution">
    <text evidence="2">The sequence shown here is derived from an EMBL/GenBank/DDBJ whole genome shotgun (WGS) entry which is preliminary data.</text>
</comment>
<name>A0AAD6BC23_9TELE</name>
<gene>
    <name evidence="2" type="ORF">JOQ06_028850</name>
</gene>
<feature type="compositionally biased region" description="Pro residues" evidence="1">
    <location>
        <begin position="31"/>
        <end position="45"/>
    </location>
</feature>
<reference evidence="2" key="1">
    <citation type="submission" date="2022-11" db="EMBL/GenBank/DDBJ databases">
        <title>Chromosome-level genome of Pogonophryne albipinna.</title>
        <authorList>
            <person name="Jo E."/>
        </authorList>
    </citation>
    <scope>NUCLEOTIDE SEQUENCE</scope>
    <source>
        <strain evidence="2">SGF0006</strain>
        <tissue evidence="2">Muscle</tissue>
    </source>
</reference>
<feature type="non-terminal residue" evidence="2">
    <location>
        <position position="162"/>
    </location>
</feature>
<proteinExistence type="predicted"/>
<evidence type="ECO:0000256" key="1">
    <source>
        <dbReference type="SAM" id="MobiDB-lite"/>
    </source>
</evidence>
<dbReference type="EMBL" id="JAPTMU010000008">
    <property type="protein sequence ID" value="KAJ4939401.1"/>
    <property type="molecule type" value="Genomic_DNA"/>
</dbReference>
<sequence length="162" mass="18151">VSSMDFMAMKRSQLYSMSNNAYSSQQQGGGPYPPNQPYTSPPPHRYPMSMQGRPQMGMAGMQYPQQQAWHVQFEIRPKIPGSTSLTCRHVVVSLLFITQIPLRLPLERNGGESEGHLEALRGPGCWLSLGLMQPALLPLTDGWEAPINQPLCQERWSERRGG</sequence>
<organism evidence="2 3">
    <name type="scientific">Pogonophryne albipinna</name>
    <dbReference type="NCBI Taxonomy" id="1090488"/>
    <lineage>
        <taxon>Eukaryota</taxon>
        <taxon>Metazoa</taxon>
        <taxon>Chordata</taxon>
        <taxon>Craniata</taxon>
        <taxon>Vertebrata</taxon>
        <taxon>Euteleostomi</taxon>
        <taxon>Actinopterygii</taxon>
        <taxon>Neopterygii</taxon>
        <taxon>Teleostei</taxon>
        <taxon>Neoteleostei</taxon>
        <taxon>Acanthomorphata</taxon>
        <taxon>Eupercaria</taxon>
        <taxon>Perciformes</taxon>
        <taxon>Notothenioidei</taxon>
        <taxon>Pogonophryne</taxon>
    </lineage>
</organism>
<feature type="non-terminal residue" evidence="2">
    <location>
        <position position="1"/>
    </location>
</feature>